<dbReference type="Pfam" id="PF25171">
    <property type="entry name" value="Beta-prop_WDR36-Utp21_1st"/>
    <property type="match status" value="1"/>
</dbReference>
<dbReference type="SUPFAM" id="SSF75011">
    <property type="entry name" value="3-carboxy-cis,cis-mucoante lactonizing enzyme"/>
    <property type="match status" value="1"/>
</dbReference>
<name>A0A2S4PKW2_9PEZI</name>
<comment type="caution">
    <text evidence="7">The sequence shown here is derived from an EMBL/GenBank/DDBJ whole genome shotgun (WGS) entry which is preliminary data.</text>
</comment>
<dbReference type="STRING" id="225359.A0A2S4PKW2"/>
<dbReference type="InterPro" id="IPR001680">
    <property type="entry name" value="WD40_rpt"/>
</dbReference>
<keyword evidence="8" id="KW-1185">Reference proteome</keyword>
<feature type="domain" description="WDR36/Utp21 N-terminal" evidence="6">
    <location>
        <begin position="64"/>
        <end position="365"/>
    </location>
</feature>
<accession>A0A2S4PKW2</accession>
<evidence type="ECO:0000313" key="7">
    <source>
        <dbReference type="EMBL" id="POS82663.1"/>
    </source>
</evidence>
<reference evidence="7 8" key="1">
    <citation type="submission" date="2017-10" db="EMBL/GenBank/DDBJ databases">
        <title>Development of genomic resources for the powdery mildew, Erysiphe pulchra.</title>
        <authorList>
            <person name="Wadl P.A."/>
            <person name="Mack B.M."/>
            <person name="Moore G."/>
            <person name="Beltz S.B."/>
        </authorList>
    </citation>
    <scope>NUCLEOTIDE SEQUENCE [LARGE SCALE GENOMIC DNA]</scope>
    <source>
        <strain evidence="7">Cflorida</strain>
    </source>
</reference>
<dbReference type="Gene3D" id="2.130.10.10">
    <property type="entry name" value="YVTN repeat-like/Quinoprotein amine dehydrogenase"/>
    <property type="match status" value="2"/>
</dbReference>
<dbReference type="InterPro" id="IPR036322">
    <property type="entry name" value="WD40_repeat_dom_sf"/>
</dbReference>
<dbReference type="InterPro" id="IPR059157">
    <property type="entry name" value="WDR36-Utp21_N"/>
</dbReference>
<evidence type="ECO:0000259" key="6">
    <source>
        <dbReference type="Pfam" id="PF25171"/>
    </source>
</evidence>
<dbReference type="InterPro" id="IPR019775">
    <property type="entry name" value="WD40_repeat_CS"/>
</dbReference>
<dbReference type="PROSITE" id="PS50294">
    <property type="entry name" value="WD_REPEATS_REGION"/>
    <property type="match status" value="1"/>
</dbReference>
<evidence type="ECO:0000256" key="2">
    <source>
        <dbReference type="ARBA" id="ARBA00022737"/>
    </source>
</evidence>
<evidence type="ECO:0000259" key="5">
    <source>
        <dbReference type="Pfam" id="PF04192"/>
    </source>
</evidence>
<dbReference type="PANTHER" id="PTHR22840:SF12">
    <property type="entry name" value="WD REPEAT-CONTAINING PROTEIN 36"/>
    <property type="match status" value="1"/>
</dbReference>
<dbReference type="SMART" id="SM00320">
    <property type="entry name" value="WD40"/>
    <property type="match status" value="9"/>
</dbReference>
<dbReference type="SUPFAM" id="SSF50978">
    <property type="entry name" value="WD40 repeat-like"/>
    <property type="match status" value="2"/>
</dbReference>
<evidence type="ECO:0000256" key="1">
    <source>
        <dbReference type="ARBA" id="ARBA00022574"/>
    </source>
</evidence>
<keyword evidence="2" id="KW-0677">Repeat</keyword>
<evidence type="ECO:0000256" key="3">
    <source>
        <dbReference type="PROSITE-ProRule" id="PRU00221"/>
    </source>
</evidence>
<evidence type="ECO:0000256" key="4">
    <source>
        <dbReference type="SAM" id="MobiDB-lite"/>
    </source>
</evidence>
<dbReference type="Pfam" id="PF04192">
    <property type="entry name" value="Utp21"/>
    <property type="match status" value="1"/>
</dbReference>
<dbReference type="GO" id="GO:0034388">
    <property type="term" value="C:Pwp2p-containing subcomplex of 90S preribosome"/>
    <property type="evidence" value="ECO:0007669"/>
    <property type="project" value="TreeGrafter"/>
</dbReference>
<feature type="repeat" description="WD" evidence="3">
    <location>
        <begin position="614"/>
        <end position="655"/>
    </location>
</feature>
<protein>
    <recommendedName>
        <fullName evidence="9">Small-subunit processome Utp21 domain-containing protein</fullName>
    </recommendedName>
</protein>
<feature type="domain" description="WDR36/Utp21 C-terminal" evidence="5">
    <location>
        <begin position="829"/>
        <end position="1046"/>
    </location>
</feature>
<dbReference type="EMBL" id="PEDP01002437">
    <property type="protein sequence ID" value="POS82663.1"/>
    <property type="molecule type" value="Genomic_DNA"/>
</dbReference>
<dbReference type="PROSITE" id="PS50082">
    <property type="entry name" value="WD_REPEATS_2"/>
    <property type="match status" value="2"/>
</dbReference>
<dbReference type="OrthoDB" id="10250769at2759"/>
<dbReference type="InterPro" id="IPR015943">
    <property type="entry name" value="WD40/YVTN_repeat-like_dom_sf"/>
</dbReference>
<dbReference type="PANTHER" id="PTHR22840">
    <property type="entry name" value="WD REPEAT-CONTAINING PROTEIN 36"/>
    <property type="match status" value="1"/>
</dbReference>
<dbReference type="GO" id="GO:0006364">
    <property type="term" value="P:rRNA processing"/>
    <property type="evidence" value="ECO:0007669"/>
    <property type="project" value="InterPro"/>
</dbReference>
<sequence>MPDLQADINFDGPAPKRQKLSNKEVQQASCQQSRLFTPFRTIGLVSSTCVPFTSTLLGKNNFQITTSVGNCLQTYSLKQGLQLTFLTRPQTPEKITATYAWKDEVFAAWGGPNTTQGLWVFKRGKKVAEIDLPNNLNETVQQILIFGSWIVGCCSTRIEVWNSETFEHYTSLYSTKDANGGHELSGKISNMPTYLNKIFAGRKDGCIEVWNVRSGKLIYTIPPPVPNCGAITAMQSTPALSLLAIAYSKGPLIIHNVKIDKTIIYLDGGNSVITSISFRTDNLGAGEDGRKPGVMATTGPSNGDVTFWDLNNGGRVMGVLRGAHYPPSSTEATVVGGVIKIQFLPSQPVLVSNGLDNSLKSWIFDESPFSPIPRILHSKNGHAAPASQLLFIPSDFDGADLGGKWLLSSGSDRSLWAWSLRRDGQSTELSQGSIHKKAKKIGILGSSLINDPSTTLSDLKAPEIICISMSLNRDGGMGANSGDGSIWQKSRSRKKVSEASVSGVTGWESIVTGHKNEKYARTWFWGRKKAGRWILETGDGSNVKSVTVSACGTFAVIGSEKGHIDTYNLQSGMHRGSFPPKLSLGQARNLLAEKPVIANEKFKNLSKSKYPPGRGKHTSAVTGLVVDSLNKNIFSCSLDGKVKFWDFRTGFLMDEMSWSSVTAITGIRYYASNDLIAIACQDLCIRIIDVETKKTIRELWGCQGSVNDWCFSNDGRWIIAASSDSVIRVWDLPTGNLIDGFRTRNQSTAIAISSTGEFFATTSKDELGINIWNNKTLFTHVPTQHISEKDIVEASGPVVSGEGGFQLLDAAFEDVGSISEYVTPISSSDQLSKDLQTLSLLPKSRWQNLLHLDVIKARNKPTEPPKVPEKAPFFLSSLEKPLVQNKTEAISRENDMEKTRIMKLGRRTIEGEFTSTLRVGYETGNCKNLYLLFLNYSLSNQKTDVPFLNCLKSLSPSVADLEIRSLNPHEEFVPFITALTYQLRARLDYELIQAWMSVFLRLHSDSITHDQKIIEAIKAWREEQDRESKRIGELLSYCSGVIGFLRAQ</sequence>
<feature type="repeat" description="WD" evidence="3">
    <location>
        <begin position="699"/>
        <end position="740"/>
    </location>
</feature>
<dbReference type="Pfam" id="PF25168">
    <property type="entry name" value="Beta-prop_WDR36-Utp21_2nd"/>
    <property type="match status" value="1"/>
</dbReference>
<dbReference type="PROSITE" id="PS00678">
    <property type="entry name" value="WD_REPEATS_1"/>
    <property type="match status" value="2"/>
</dbReference>
<organism evidence="7 8">
    <name type="scientific">Erysiphe pulchra</name>
    <dbReference type="NCBI Taxonomy" id="225359"/>
    <lineage>
        <taxon>Eukaryota</taxon>
        <taxon>Fungi</taxon>
        <taxon>Dikarya</taxon>
        <taxon>Ascomycota</taxon>
        <taxon>Pezizomycotina</taxon>
        <taxon>Leotiomycetes</taxon>
        <taxon>Erysiphales</taxon>
        <taxon>Erysiphaceae</taxon>
        <taxon>Erysiphe</taxon>
    </lineage>
</organism>
<dbReference type="InterPro" id="IPR007319">
    <property type="entry name" value="WDR36/Utp21_C"/>
</dbReference>
<proteinExistence type="predicted"/>
<dbReference type="Proteomes" id="UP000237438">
    <property type="component" value="Unassembled WGS sequence"/>
</dbReference>
<evidence type="ECO:0008006" key="9">
    <source>
        <dbReference type="Google" id="ProtNLM"/>
    </source>
</evidence>
<feature type="region of interest" description="Disordered" evidence="4">
    <location>
        <begin position="1"/>
        <end position="22"/>
    </location>
</feature>
<dbReference type="GO" id="GO:0032040">
    <property type="term" value="C:small-subunit processome"/>
    <property type="evidence" value="ECO:0007669"/>
    <property type="project" value="InterPro"/>
</dbReference>
<evidence type="ECO:0000313" key="8">
    <source>
        <dbReference type="Proteomes" id="UP000237438"/>
    </source>
</evidence>
<dbReference type="AlphaFoldDB" id="A0A2S4PKW2"/>
<gene>
    <name evidence="7" type="ORF">EPUL_006054</name>
</gene>
<keyword evidence="1 3" id="KW-0853">WD repeat</keyword>